<dbReference type="RefSeq" id="WP_066770239.1">
    <property type="nucleotide sequence ID" value="NZ_CP013244.1"/>
</dbReference>
<sequence>MIRVLHIGDRLRRVGEVAENIEASFVNDEPGFVQIETIFKRYASQFLPERNDTQFETLHGALFSDLRRSDENFGGRISMRGSSAKY</sequence>
<dbReference type="KEGG" id="cbot:ATE48_08740"/>
<dbReference type="AlphaFoldDB" id="A0A1B1AHI7"/>
<evidence type="ECO:0000313" key="1">
    <source>
        <dbReference type="EMBL" id="ANP46000.1"/>
    </source>
</evidence>
<dbReference type="Proteomes" id="UP000092498">
    <property type="component" value="Chromosome"/>
</dbReference>
<accession>A0A1B1AHI7</accession>
<organism evidence="1 2">
    <name type="scientific">Candidatus Viadribacter manganicus</name>
    <dbReference type="NCBI Taxonomy" id="1759059"/>
    <lineage>
        <taxon>Bacteria</taxon>
        <taxon>Pseudomonadati</taxon>
        <taxon>Pseudomonadota</taxon>
        <taxon>Alphaproteobacteria</taxon>
        <taxon>Hyphomonadales</taxon>
        <taxon>Hyphomonadaceae</taxon>
        <taxon>Candidatus Viadribacter</taxon>
    </lineage>
</organism>
<keyword evidence="2" id="KW-1185">Reference proteome</keyword>
<protein>
    <submittedName>
        <fullName evidence="1">Uncharacterized protein</fullName>
    </submittedName>
</protein>
<dbReference type="InParanoid" id="A0A1B1AHI7"/>
<dbReference type="STRING" id="1759059.ATE48_08740"/>
<reference evidence="1 2" key="1">
    <citation type="submission" date="2015-11" db="EMBL/GenBank/DDBJ databases">
        <title>Whole-Genome Sequence of Candidatus Oderbacter manganicum from the National Park Lower Oder Valley, Germany.</title>
        <authorList>
            <person name="Braun B."/>
            <person name="Liere K."/>
            <person name="Szewzyk U."/>
        </authorList>
    </citation>
    <scope>NUCLEOTIDE SEQUENCE [LARGE SCALE GENOMIC DNA]</scope>
    <source>
        <strain evidence="1 2">OTSz_A_272</strain>
    </source>
</reference>
<proteinExistence type="predicted"/>
<name>A0A1B1AHI7_9PROT</name>
<gene>
    <name evidence="1" type="ORF">ATE48_08740</name>
</gene>
<dbReference type="EMBL" id="CP013244">
    <property type="protein sequence ID" value="ANP46000.1"/>
    <property type="molecule type" value="Genomic_DNA"/>
</dbReference>
<evidence type="ECO:0000313" key="2">
    <source>
        <dbReference type="Proteomes" id="UP000092498"/>
    </source>
</evidence>